<protein>
    <submittedName>
        <fullName evidence="4">Protein BEX4</fullName>
    </submittedName>
</protein>
<organism evidence="4">
    <name type="scientific">Anisakis simplex</name>
    <name type="common">Herring worm</name>
    <dbReference type="NCBI Taxonomy" id="6269"/>
    <lineage>
        <taxon>Eukaryota</taxon>
        <taxon>Metazoa</taxon>
        <taxon>Ecdysozoa</taxon>
        <taxon>Nematoda</taxon>
        <taxon>Chromadorea</taxon>
        <taxon>Rhabditida</taxon>
        <taxon>Spirurina</taxon>
        <taxon>Ascaridomorpha</taxon>
        <taxon>Ascaridoidea</taxon>
        <taxon>Anisakidae</taxon>
        <taxon>Anisakis</taxon>
        <taxon>Anisakis simplex complex</taxon>
    </lineage>
</organism>
<gene>
    <name evidence="2" type="ORF">ASIM_LOCUS20789</name>
</gene>
<reference evidence="2 3" key="2">
    <citation type="submission" date="2018-11" db="EMBL/GenBank/DDBJ databases">
        <authorList>
            <consortium name="Pathogen Informatics"/>
        </authorList>
    </citation>
    <scope>NUCLEOTIDE SEQUENCE [LARGE SCALE GENOMIC DNA]</scope>
</reference>
<feature type="compositionally biased region" description="Polar residues" evidence="1">
    <location>
        <begin position="32"/>
        <end position="49"/>
    </location>
</feature>
<reference evidence="4" key="1">
    <citation type="submission" date="2017-02" db="UniProtKB">
        <authorList>
            <consortium name="WormBaseParasite"/>
        </authorList>
    </citation>
    <scope>IDENTIFICATION</scope>
</reference>
<proteinExistence type="predicted"/>
<dbReference type="Proteomes" id="UP000267096">
    <property type="component" value="Unassembled WGS sequence"/>
</dbReference>
<evidence type="ECO:0000313" key="2">
    <source>
        <dbReference type="EMBL" id="VDK79673.1"/>
    </source>
</evidence>
<keyword evidence="3" id="KW-1185">Reference proteome</keyword>
<sequence>MAAAAAAASALLPSRGRRNGTQIFPGRRRGHSNQPNNQFSGMYQVSNEQIQRRNERKDDDGNLDTLRVDMDVFEMLPHVSHESSQHIRLHNSVGCEKFRSGFGMALSVVSEFII</sequence>
<dbReference type="AlphaFoldDB" id="A0A0M3KK91"/>
<feature type="region of interest" description="Disordered" evidence="1">
    <location>
        <begin position="1"/>
        <end position="63"/>
    </location>
</feature>
<dbReference type="EMBL" id="UYRR01040707">
    <property type="protein sequence ID" value="VDK79673.1"/>
    <property type="molecule type" value="Genomic_DNA"/>
</dbReference>
<evidence type="ECO:0000313" key="4">
    <source>
        <dbReference type="WBParaSite" id="ASIM_0002142001-mRNA-1"/>
    </source>
</evidence>
<feature type="compositionally biased region" description="Basic and acidic residues" evidence="1">
    <location>
        <begin position="50"/>
        <end position="63"/>
    </location>
</feature>
<dbReference type="WBParaSite" id="ASIM_0002142001-mRNA-1">
    <property type="protein sequence ID" value="ASIM_0002142001-mRNA-1"/>
    <property type="gene ID" value="ASIM_0002142001"/>
</dbReference>
<name>A0A0M3KK91_ANISI</name>
<feature type="compositionally biased region" description="Low complexity" evidence="1">
    <location>
        <begin position="1"/>
        <end position="10"/>
    </location>
</feature>
<evidence type="ECO:0000256" key="1">
    <source>
        <dbReference type="SAM" id="MobiDB-lite"/>
    </source>
</evidence>
<evidence type="ECO:0000313" key="3">
    <source>
        <dbReference type="Proteomes" id="UP000267096"/>
    </source>
</evidence>
<accession>A0A0M3KK91</accession>